<dbReference type="InterPro" id="IPR006439">
    <property type="entry name" value="HAD-SF_hydro_IA"/>
</dbReference>
<keyword evidence="3" id="KW-0460">Magnesium</keyword>
<dbReference type="NCBIfam" id="TIGR01549">
    <property type="entry name" value="HAD-SF-IA-v1"/>
    <property type="match status" value="1"/>
</dbReference>
<evidence type="ECO:0000313" key="4">
    <source>
        <dbReference type="EMBL" id="MBC3875668.1"/>
    </source>
</evidence>
<evidence type="ECO:0000256" key="3">
    <source>
        <dbReference type="ARBA" id="ARBA00022842"/>
    </source>
</evidence>
<evidence type="ECO:0000256" key="1">
    <source>
        <dbReference type="ARBA" id="ARBA00001946"/>
    </source>
</evidence>
<protein>
    <submittedName>
        <fullName evidence="4">HAD family hydrolase</fullName>
    </submittedName>
</protein>
<name>A0ABR6YGK5_9BURK</name>
<dbReference type="InterPro" id="IPR051400">
    <property type="entry name" value="HAD-like_hydrolase"/>
</dbReference>
<keyword evidence="5" id="KW-1185">Reference proteome</keyword>
<dbReference type="SFLD" id="SFLDS00003">
    <property type="entry name" value="Haloacid_Dehalogenase"/>
    <property type="match status" value="1"/>
</dbReference>
<accession>A0ABR6YGK5</accession>
<dbReference type="SUPFAM" id="SSF56784">
    <property type="entry name" value="HAD-like"/>
    <property type="match status" value="1"/>
</dbReference>
<dbReference type="EMBL" id="JACOGA010000021">
    <property type="protein sequence ID" value="MBC3875668.1"/>
    <property type="molecule type" value="Genomic_DNA"/>
</dbReference>
<comment type="cofactor">
    <cofactor evidence="1">
        <name>Mg(2+)</name>
        <dbReference type="ChEBI" id="CHEBI:18420"/>
    </cofactor>
</comment>
<dbReference type="SFLD" id="SFLDG01129">
    <property type="entry name" value="C1.5:_HAD__Beta-PGM__Phosphata"/>
    <property type="match status" value="1"/>
</dbReference>
<organism evidence="4 5">
    <name type="scientific">Undibacterium flavidum</name>
    <dbReference type="NCBI Taxonomy" id="2762297"/>
    <lineage>
        <taxon>Bacteria</taxon>
        <taxon>Pseudomonadati</taxon>
        <taxon>Pseudomonadota</taxon>
        <taxon>Betaproteobacteria</taxon>
        <taxon>Burkholderiales</taxon>
        <taxon>Oxalobacteraceae</taxon>
        <taxon>Undibacterium</taxon>
    </lineage>
</organism>
<dbReference type="PANTHER" id="PTHR46470:SF4">
    <property type="entry name" value="5-AMINO-6-(5-PHOSPHO-D-RIBITYLAMINO)URACIL PHOSPHATASE YIGB"/>
    <property type="match status" value="1"/>
</dbReference>
<keyword evidence="2 4" id="KW-0378">Hydrolase</keyword>
<evidence type="ECO:0000313" key="5">
    <source>
        <dbReference type="Proteomes" id="UP000624279"/>
    </source>
</evidence>
<proteinExistence type="predicted"/>
<dbReference type="Gene3D" id="1.20.120.1600">
    <property type="match status" value="1"/>
</dbReference>
<dbReference type="InterPro" id="IPR023214">
    <property type="entry name" value="HAD_sf"/>
</dbReference>
<dbReference type="PRINTS" id="PR00413">
    <property type="entry name" value="HADHALOGNASE"/>
</dbReference>
<reference evidence="4 5" key="1">
    <citation type="submission" date="2020-08" db="EMBL/GenBank/DDBJ databases">
        <title>Novel species isolated from subtropical streams in China.</title>
        <authorList>
            <person name="Lu H."/>
        </authorList>
    </citation>
    <scope>NUCLEOTIDE SEQUENCE [LARGE SCALE GENOMIC DNA]</scope>
    <source>
        <strain evidence="4 5">LX15W</strain>
    </source>
</reference>
<dbReference type="Gene3D" id="3.40.50.1000">
    <property type="entry name" value="HAD superfamily/HAD-like"/>
    <property type="match status" value="1"/>
</dbReference>
<dbReference type="Proteomes" id="UP000624279">
    <property type="component" value="Unassembled WGS sequence"/>
</dbReference>
<dbReference type="InterPro" id="IPR036412">
    <property type="entry name" value="HAD-like_sf"/>
</dbReference>
<dbReference type="Pfam" id="PF00702">
    <property type="entry name" value="Hydrolase"/>
    <property type="match status" value="1"/>
</dbReference>
<gene>
    <name evidence="4" type="ORF">H8K55_18910</name>
</gene>
<comment type="caution">
    <text evidence="4">The sequence shown here is derived from an EMBL/GenBank/DDBJ whole genome shotgun (WGS) entry which is preliminary data.</text>
</comment>
<sequence length="239" mass="26861">MLYRSEHFVPMKIKALIFDLDDTLWPVVPVIQHAEATLHDWITTQLPSVTASYSIADLRERRQALVSTDPRFSYDLWALRHTLLQQVFAEHGAAPAFADEAMQVFAEARNRVTFFPDVIPVLDVLKDQYILGSISNGFADIKAIGLDQHFSVSLAAHTFGCAKPDSKIFLAMLDHLKLPAAEVMYIGDDLRLDVGGAQQVGMATAWVNRRDATNADSMPLEFKPDFIVKDLQELLRHLK</sequence>
<dbReference type="PANTHER" id="PTHR46470">
    <property type="entry name" value="N-ACYLNEURAMINATE-9-PHOSPHATASE"/>
    <property type="match status" value="1"/>
</dbReference>
<evidence type="ECO:0000256" key="2">
    <source>
        <dbReference type="ARBA" id="ARBA00022801"/>
    </source>
</evidence>
<dbReference type="GO" id="GO:0016787">
    <property type="term" value="F:hydrolase activity"/>
    <property type="evidence" value="ECO:0007669"/>
    <property type="project" value="UniProtKB-KW"/>
</dbReference>